<dbReference type="EMBL" id="CP009761">
    <property type="protein sequence ID" value="AIZ37101.1"/>
    <property type="molecule type" value="Genomic_DNA"/>
</dbReference>
<dbReference type="EMBL" id="JANDZV010000002">
    <property type="protein sequence ID" value="MCZ7407460.1"/>
    <property type="molecule type" value="Genomic_DNA"/>
</dbReference>
<evidence type="ECO:0000313" key="4">
    <source>
        <dbReference type="EMBL" id="MCZ7407460.1"/>
    </source>
</evidence>
<dbReference type="RefSeq" id="WP_004832706.1">
    <property type="nucleotide sequence ID" value="NZ_BHYQ01000004.1"/>
</dbReference>
<dbReference type="Proteomes" id="UP001141458">
    <property type="component" value="Unassembled WGS sequence"/>
</dbReference>
<dbReference type="EMBL" id="JABZRE010000012">
    <property type="protein sequence ID" value="MBF1307009.1"/>
    <property type="molecule type" value="Genomic_DNA"/>
</dbReference>
<dbReference type="Pfam" id="PF02627">
    <property type="entry name" value="CMD"/>
    <property type="match status" value="1"/>
</dbReference>
<name>A0A0B4S3B1_9FIRM</name>
<dbReference type="PANTHER" id="PTHR33930">
    <property type="entry name" value="ALKYL HYDROPEROXIDE REDUCTASE AHPD"/>
    <property type="match status" value="1"/>
</dbReference>
<keyword evidence="2" id="KW-0575">Peroxidase</keyword>
<dbReference type="OrthoDB" id="9806086at2"/>
<dbReference type="STRING" id="33033.NW74_07075"/>
<dbReference type="AlphaFoldDB" id="A0A0B4S3B1"/>
<protein>
    <submittedName>
        <fullName evidence="2">Alkylhydroperoxidase</fullName>
    </submittedName>
    <submittedName>
        <fullName evidence="3">Carboxymuconolactone decarboxylase family protein</fullName>
    </submittedName>
</protein>
<reference evidence="2 6" key="1">
    <citation type="submission" date="2014-10" db="EMBL/GenBank/DDBJ databases">
        <title>Complete genome sequence of Parvimonas micra KCOM 1535 (= ChDC B708).</title>
        <authorList>
            <person name="Kook J.-K."/>
            <person name="Park S.-N."/>
            <person name="Lim Y.K."/>
            <person name="Roh H."/>
        </authorList>
    </citation>
    <scope>NUCLEOTIDE SEQUENCE [LARGE SCALE GENOMIC DNA]</scope>
    <source>
        <strain evidence="2">KCOM 1535</strain>
        <strain evidence="6">KCOM 1535 / ChDC B708</strain>
    </source>
</reference>
<dbReference type="NCBIfam" id="TIGR00778">
    <property type="entry name" value="ahpD_dom"/>
    <property type="match status" value="1"/>
</dbReference>
<dbReference type="GeneID" id="93385067"/>
<keyword evidence="2" id="KW-0560">Oxidoreductase</keyword>
<evidence type="ECO:0000313" key="6">
    <source>
        <dbReference type="Proteomes" id="UP000031386"/>
    </source>
</evidence>
<dbReference type="InterPro" id="IPR029032">
    <property type="entry name" value="AhpD-like"/>
</dbReference>
<accession>A0A0B4S3B1</accession>
<evidence type="ECO:0000313" key="3">
    <source>
        <dbReference type="EMBL" id="MBF1307009.1"/>
    </source>
</evidence>
<dbReference type="KEGG" id="pmic:NW74_07075"/>
<evidence type="ECO:0000313" key="5">
    <source>
        <dbReference type="EMBL" id="WBB31031.1"/>
    </source>
</evidence>
<proteinExistence type="predicted"/>
<gene>
    <name evidence="3" type="ORF">HXM94_04435</name>
    <name evidence="5" type="ORF">NM222_00725</name>
    <name evidence="4" type="ORF">NND69_03665</name>
    <name evidence="2" type="ORF">NW74_07075</name>
</gene>
<reference evidence="4" key="3">
    <citation type="submission" date="2022-07" db="EMBL/GenBank/DDBJ databases">
        <title>Parvimonas micra travels from the subgingival sulcus of the human oral cavity to the colorectal adenocarcinoma.</title>
        <authorList>
            <person name="Conde-Perez K."/>
            <person name="Buetas E."/>
            <person name="Aja-Macaya P."/>
            <person name="Martin-De Arribas E."/>
            <person name="Iglesias-Corras I."/>
            <person name="Trigo-Tasende N."/>
            <person name="Nasser-Ali M."/>
            <person name="Estevez L.S."/>
            <person name="Rumbo-Feal S."/>
            <person name="Otero-Alen B."/>
            <person name="Noguera J.F."/>
            <person name="Concha A."/>
            <person name="Pardinas-Lopez S."/>
            <person name="Carda-Dieguez M."/>
            <person name="Gomez-Randulfe I."/>
            <person name="Martinez-Lago N."/>
            <person name="Ladra S."/>
            <person name="Aparicio L.A."/>
            <person name="Bou G."/>
            <person name="Mira A."/>
            <person name="Vallejo J.A."/>
            <person name="Poza M."/>
        </authorList>
    </citation>
    <scope>NUCLEOTIDE SEQUENCE</scope>
    <source>
        <strain evidence="5">PM102KC-G-1</strain>
        <strain evidence="4">PM79KC-AC-4</strain>
    </source>
</reference>
<feature type="domain" description="Carboxymuconolactone decarboxylase-like" evidence="1">
    <location>
        <begin position="23"/>
        <end position="100"/>
    </location>
</feature>
<organism evidence="2 6">
    <name type="scientific">Parvimonas micra</name>
    <dbReference type="NCBI Taxonomy" id="33033"/>
    <lineage>
        <taxon>Bacteria</taxon>
        <taxon>Bacillati</taxon>
        <taxon>Bacillota</taxon>
        <taxon>Tissierellia</taxon>
        <taxon>Tissierellales</taxon>
        <taxon>Peptoniphilaceae</taxon>
        <taxon>Parvimonas</taxon>
    </lineage>
</organism>
<dbReference type="Proteomes" id="UP001210690">
    <property type="component" value="Chromosome"/>
</dbReference>
<dbReference type="PANTHER" id="PTHR33930:SF2">
    <property type="entry name" value="BLR3452 PROTEIN"/>
    <property type="match status" value="1"/>
</dbReference>
<sequence length="111" mass="11879">MDHVKGLQNVVENSKNLGAALPNEMKAFSNLFGEVFKDGALTVKEKEYIALGIAVAVRCEGCIEAHTRNLINLDVSREEIAEIISVAVLMGGGPSTIYGGKALEAFDQLSK</sequence>
<dbReference type="Proteomes" id="UP000031386">
    <property type="component" value="Chromosome"/>
</dbReference>
<keyword evidence="6" id="KW-1185">Reference proteome</keyword>
<dbReference type="GO" id="GO:0051920">
    <property type="term" value="F:peroxiredoxin activity"/>
    <property type="evidence" value="ECO:0007669"/>
    <property type="project" value="InterPro"/>
</dbReference>
<dbReference type="Proteomes" id="UP000758611">
    <property type="component" value="Unassembled WGS sequence"/>
</dbReference>
<dbReference type="SUPFAM" id="SSF69118">
    <property type="entry name" value="AhpD-like"/>
    <property type="match status" value="1"/>
</dbReference>
<evidence type="ECO:0000313" key="2">
    <source>
        <dbReference type="EMBL" id="AIZ37101.1"/>
    </source>
</evidence>
<reference evidence="3" key="2">
    <citation type="submission" date="2020-04" db="EMBL/GenBank/DDBJ databases">
        <title>Deep metagenomics examines the oral microbiome during advanced dental caries in children, revealing novel taxa and co-occurrences with host molecules.</title>
        <authorList>
            <person name="Baker J.L."/>
            <person name="Morton J.T."/>
            <person name="Dinis M."/>
            <person name="Alvarez R."/>
            <person name="Tran N.C."/>
            <person name="Knight R."/>
            <person name="Edlund A."/>
        </authorList>
    </citation>
    <scope>NUCLEOTIDE SEQUENCE</scope>
    <source>
        <strain evidence="3">JCVI_23_bin.11</strain>
    </source>
</reference>
<dbReference type="InterPro" id="IPR003779">
    <property type="entry name" value="CMD-like"/>
</dbReference>
<dbReference type="EMBL" id="CP101412">
    <property type="protein sequence ID" value="WBB31031.1"/>
    <property type="molecule type" value="Genomic_DNA"/>
</dbReference>
<dbReference type="InterPro" id="IPR004675">
    <property type="entry name" value="AhpD_core"/>
</dbReference>
<dbReference type="Gene3D" id="1.20.1290.10">
    <property type="entry name" value="AhpD-like"/>
    <property type="match status" value="1"/>
</dbReference>
<evidence type="ECO:0000259" key="1">
    <source>
        <dbReference type="Pfam" id="PF02627"/>
    </source>
</evidence>